<comment type="caution">
    <text evidence="1">The sequence shown here is derived from an EMBL/GenBank/DDBJ whole genome shotgun (WGS) entry which is preliminary data.</text>
</comment>
<dbReference type="OrthoDB" id="5066999at2"/>
<proteinExistence type="predicted"/>
<dbReference type="SUPFAM" id="SSF141452">
    <property type="entry name" value="Hcp1-like"/>
    <property type="match status" value="1"/>
</dbReference>
<evidence type="ECO:0000313" key="1">
    <source>
        <dbReference type="EMBL" id="OOV06037.1"/>
    </source>
</evidence>
<dbReference type="InterPro" id="IPR036624">
    <property type="entry name" value="Hcp1-lik_sf"/>
</dbReference>
<dbReference type="PANTHER" id="PTHR36152">
    <property type="entry name" value="CYTOPLASMIC PROTEIN-RELATED"/>
    <property type="match status" value="1"/>
</dbReference>
<dbReference type="InterPro" id="IPR053165">
    <property type="entry name" value="HSI-I_assembly_Hcp1"/>
</dbReference>
<dbReference type="Gene3D" id="2.30.110.20">
    <property type="entry name" value="Hcp1-like"/>
    <property type="match status" value="1"/>
</dbReference>
<protein>
    <submittedName>
        <fullName evidence="1">Type VI secretion protein</fullName>
    </submittedName>
</protein>
<accession>A0A1T1APS7</accession>
<keyword evidence="2" id="KW-1185">Reference proteome</keyword>
<dbReference type="STRING" id="28066.RF819_04265"/>
<evidence type="ECO:0000313" key="2">
    <source>
        <dbReference type="Proteomes" id="UP000190750"/>
    </source>
</evidence>
<sequence length="158" mass="16719">MAIDCFIKFDGVEGESSNKDHKGAVDVLSWSWGIATAGQVGGTSTGKGKTVAEPLSFVHLYDKASPLLAKHCAAGKLFKTVVLTSRKAGEGQKDFLQVSLKEVHVTSVQPSCADGGEIIEAVTLTYRDIEFAYKPQDGKGGLGGDVKFGWDVASAQVR</sequence>
<name>A0A1T1APS7_RHOFE</name>
<gene>
    <name evidence="1" type="ORF">RF819_04265</name>
</gene>
<dbReference type="InterPro" id="IPR008514">
    <property type="entry name" value="T6SS_Hcp"/>
</dbReference>
<dbReference type="EMBL" id="MTJN01000002">
    <property type="protein sequence ID" value="OOV06037.1"/>
    <property type="molecule type" value="Genomic_DNA"/>
</dbReference>
<dbReference type="AlphaFoldDB" id="A0A1T1APS7"/>
<dbReference type="PANTHER" id="PTHR36152:SF1">
    <property type="entry name" value="UBIQUITIN-LIKE DOMAIN-CONTAINING PROTEIN"/>
    <property type="match status" value="1"/>
</dbReference>
<dbReference type="RefSeq" id="WP_078363817.1">
    <property type="nucleotide sequence ID" value="NZ_MTJN01000002.1"/>
</dbReference>
<dbReference type="Pfam" id="PF05638">
    <property type="entry name" value="T6SS_HCP"/>
    <property type="match status" value="1"/>
</dbReference>
<reference evidence="1 2" key="1">
    <citation type="submission" date="2017-01" db="EMBL/GenBank/DDBJ databases">
        <title>Genome sequencing of Rhodoferax fermentans JCM 7819.</title>
        <authorList>
            <person name="Kim Y.J."/>
            <person name="Farh M.E.-A."/>
            <person name="Yang D.-C."/>
        </authorList>
    </citation>
    <scope>NUCLEOTIDE SEQUENCE [LARGE SCALE GENOMIC DNA]</scope>
    <source>
        <strain evidence="1 2">JCM 7819</strain>
    </source>
</reference>
<dbReference type="Proteomes" id="UP000190750">
    <property type="component" value="Unassembled WGS sequence"/>
</dbReference>
<organism evidence="1 2">
    <name type="scientific">Rhodoferax fermentans</name>
    <dbReference type="NCBI Taxonomy" id="28066"/>
    <lineage>
        <taxon>Bacteria</taxon>
        <taxon>Pseudomonadati</taxon>
        <taxon>Pseudomonadota</taxon>
        <taxon>Betaproteobacteria</taxon>
        <taxon>Burkholderiales</taxon>
        <taxon>Comamonadaceae</taxon>
        <taxon>Rhodoferax</taxon>
    </lineage>
</organism>